<organism evidence="1 2">
    <name type="scientific">Pyricularia grisea</name>
    <name type="common">Crabgrass-specific blast fungus</name>
    <name type="synonym">Magnaporthe grisea</name>
    <dbReference type="NCBI Taxonomy" id="148305"/>
    <lineage>
        <taxon>Eukaryota</taxon>
        <taxon>Fungi</taxon>
        <taxon>Dikarya</taxon>
        <taxon>Ascomycota</taxon>
        <taxon>Pezizomycotina</taxon>
        <taxon>Sordariomycetes</taxon>
        <taxon>Sordariomycetidae</taxon>
        <taxon>Magnaporthales</taxon>
        <taxon>Pyriculariaceae</taxon>
        <taxon>Pyricularia</taxon>
    </lineage>
</organism>
<evidence type="ECO:0000313" key="1">
    <source>
        <dbReference type="Proteomes" id="UP000515153"/>
    </source>
</evidence>
<feature type="non-terminal residue" evidence="2">
    <location>
        <position position="1"/>
    </location>
</feature>
<dbReference type="GeneID" id="41957029"/>
<accession>A0A6P8BFQ0</accession>
<reference evidence="2" key="2">
    <citation type="submission" date="2019-10" db="EMBL/GenBank/DDBJ databases">
        <authorList>
            <consortium name="NCBI Genome Project"/>
        </authorList>
    </citation>
    <scope>NUCLEOTIDE SEQUENCE</scope>
    <source>
        <strain evidence="2">NI907</strain>
    </source>
</reference>
<dbReference type="AlphaFoldDB" id="A0A6P8BFQ0"/>
<sequence length="72" mass="8017">HTCEAVKLAPAALRQQLGQDALQVALSEGLEFAFEIPMPALLPKKNQNNNVVARHHFIPVSYSSHDPPCRDW</sequence>
<dbReference type="RefSeq" id="XP_030986088.1">
    <property type="nucleotide sequence ID" value="XM_031122117.1"/>
</dbReference>
<proteinExistence type="predicted"/>
<reference evidence="2" key="3">
    <citation type="submission" date="2025-08" db="UniProtKB">
        <authorList>
            <consortium name="RefSeq"/>
        </authorList>
    </citation>
    <scope>IDENTIFICATION</scope>
    <source>
        <strain evidence="2">NI907</strain>
    </source>
</reference>
<evidence type="ECO:0000313" key="2">
    <source>
        <dbReference type="RefSeq" id="XP_030986088.1"/>
    </source>
</evidence>
<keyword evidence="1" id="KW-1185">Reference proteome</keyword>
<protein>
    <submittedName>
        <fullName evidence="2">Uncharacterized protein</fullName>
    </submittedName>
</protein>
<gene>
    <name evidence="2" type="ORF">PgNI_02048</name>
</gene>
<name>A0A6P8BFQ0_PYRGI</name>
<dbReference type="KEGG" id="pgri:PgNI_02048"/>
<reference evidence="2" key="1">
    <citation type="journal article" date="2019" name="Mol. Biol. Evol.">
        <title>Blast fungal genomes show frequent chromosomal changes, gene gains and losses, and effector gene turnover.</title>
        <authorList>
            <person name="Gomez Luciano L.B."/>
            <person name="Jason Tsai I."/>
            <person name="Chuma I."/>
            <person name="Tosa Y."/>
            <person name="Chen Y.H."/>
            <person name="Li J.Y."/>
            <person name="Li M.Y."/>
            <person name="Jade Lu M.Y."/>
            <person name="Nakayashiki H."/>
            <person name="Li W.H."/>
        </authorList>
    </citation>
    <scope>NUCLEOTIDE SEQUENCE</scope>
    <source>
        <strain evidence="2">NI907</strain>
    </source>
</reference>
<dbReference type="Proteomes" id="UP000515153">
    <property type="component" value="Unplaced"/>
</dbReference>